<evidence type="ECO:0008006" key="4">
    <source>
        <dbReference type="Google" id="ProtNLM"/>
    </source>
</evidence>
<organism evidence="2 3">
    <name type="scientific">Actinomortierella ambigua</name>
    <dbReference type="NCBI Taxonomy" id="1343610"/>
    <lineage>
        <taxon>Eukaryota</taxon>
        <taxon>Fungi</taxon>
        <taxon>Fungi incertae sedis</taxon>
        <taxon>Mucoromycota</taxon>
        <taxon>Mortierellomycotina</taxon>
        <taxon>Mortierellomycetes</taxon>
        <taxon>Mortierellales</taxon>
        <taxon>Mortierellaceae</taxon>
        <taxon>Actinomortierella</taxon>
    </lineage>
</organism>
<feature type="chain" id="PRO_5040501613" description="PLC-like phosphodiesterase" evidence="1">
    <location>
        <begin position="28"/>
        <end position="343"/>
    </location>
</feature>
<dbReference type="InterPro" id="IPR051057">
    <property type="entry name" value="PI-PLC_domain"/>
</dbReference>
<dbReference type="OrthoDB" id="7984201at2759"/>
<dbReference type="Proteomes" id="UP000807716">
    <property type="component" value="Unassembled WGS sequence"/>
</dbReference>
<accession>A0A9P6PXM8</accession>
<dbReference type="Gene3D" id="3.20.20.190">
    <property type="entry name" value="Phosphatidylinositol (PI) phosphodiesterase"/>
    <property type="match status" value="1"/>
</dbReference>
<comment type="caution">
    <text evidence="2">The sequence shown here is derived from an EMBL/GenBank/DDBJ whole genome shotgun (WGS) entry which is preliminary data.</text>
</comment>
<keyword evidence="1" id="KW-0732">Signal</keyword>
<evidence type="ECO:0000256" key="1">
    <source>
        <dbReference type="SAM" id="SignalP"/>
    </source>
</evidence>
<dbReference type="PROSITE" id="PS50007">
    <property type="entry name" value="PIPLC_X_DOMAIN"/>
    <property type="match status" value="1"/>
</dbReference>
<dbReference type="PANTHER" id="PTHR13593">
    <property type="match status" value="1"/>
</dbReference>
<proteinExistence type="predicted"/>
<evidence type="ECO:0000313" key="3">
    <source>
        <dbReference type="Proteomes" id="UP000807716"/>
    </source>
</evidence>
<name>A0A9P6PXM8_9FUNG</name>
<dbReference type="EMBL" id="JAAAJB010000537">
    <property type="protein sequence ID" value="KAG0254110.1"/>
    <property type="molecule type" value="Genomic_DNA"/>
</dbReference>
<protein>
    <recommendedName>
        <fullName evidence="4">PLC-like phosphodiesterase</fullName>
    </recommendedName>
</protein>
<keyword evidence="3" id="KW-1185">Reference proteome</keyword>
<sequence length="343" mass="36413">MRPSSFLSLTTLVAALLTVSPNNQAHAQAQVCNGYAELCTKPYNQVTYATTHNAYAFSPPGALAANQDNDIPTQLKDGIRAFMLDAYAAASPSDIQLCHGSCQLLDGGPLSKTLGQFKTFLDANPNEVVTILWENAGNLPPSRFQTVYQAAGLANYLHTQQAGSTNWPTLAEMISSGKRLVNFVDDGYSASVPWLMNEYSFIFETPWQIPKGSAYPCTIDRPAGGQQQSMYVLNHFISGQINTGGQSIDVPQRGAADQTNGPDLVSHVNECVSTFKQNPAFLAIDFYEKGSLLQTVAQLNGVTYVGKGPTNPKTPSHGATVTSSSKAAMAAAAGAIAGALLLA</sequence>
<dbReference type="GO" id="GO:0008081">
    <property type="term" value="F:phosphoric diester hydrolase activity"/>
    <property type="evidence" value="ECO:0007669"/>
    <property type="project" value="InterPro"/>
</dbReference>
<dbReference type="GO" id="GO:0006629">
    <property type="term" value="P:lipid metabolic process"/>
    <property type="evidence" value="ECO:0007669"/>
    <property type="project" value="InterPro"/>
</dbReference>
<dbReference type="SUPFAM" id="SSF51695">
    <property type="entry name" value="PLC-like phosphodiesterases"/>
    <property type="match status" value="1"/>
</dbReference>
<dbReference type="InterPro" id="IPR017946">
    <property type="entry name" value="PLC-like_Pdiesterase_TIM-brl"/>
</dbReference>
<feature type="signal peptide" evidence="1">
    <location>
        <begin position="1"/>
        <end position="27"/>
    </location>
</feature>
<gene>
    <name evidence="2" type="ORF">DFQ27_007024</name>
</gene>
<dbReference type="Pfam" id="PF26146">
    <property type="entry name" value="PI-PLC_X"/>
    <property type="match status" value="1"/>
</dbReference>
<dbReference type="PANTHER" id="PTHR13593:SF140">
    <property type="entry name" value="PLC-LIKE PHOSPHODIESTERASE"/>
    <property type="match status" value="1"/>
</dbReference>
<reference evidence="2" key="1">
    <citation type="journal article" date="2020" name="Fungal Divers.">
        <title>Resolving the Mortierellaceae phylogeny through synthesis of multi-gene phylogenetics and phylogenomics.</title>
        <authorList>
            <person name="Vandepol N."/>
            <person name="Liber J."/>
            <person name="Desiro A."/>
            <person name="Na H."/>
            <person name="Kennedy M."/>
            <person name="Barry K."/>
            <person name="Grigoriev I.V."/>
            <person name="Miller A.N."/>
            <person name="O'Donnell K."/>
            <person name="Stajich J.E."/>
            <person name="Bonito G."/>
        </authorList>
    </citation>
    <scope>NUCLEOTIDE SEQUENCE</scope>
    <source>
        <strain evidence="2">BC1065</strain>
    </source>
</reference>
<evidence type="ECO:0000313" key="2">
    <source>
        <dbReference type="EMBL" id="KAG0254110.1"/>
    </source>
</evidence>
<dbReference type="AlphaFoldDB" id="A0A9P6PXM8"/>